<dbReference type="Gene3D" id="1.25.40.290">
    <property type="entry name" value="ARM repeat domains"/>
    <property type="match status" value="1"/>
</dbReference>
<proteinExistence type="predicted"/>
<dbReference type="PROSITE" id="PS50077">
    <property type="entry name" value="HEAT_REPEAT"/>
    <property type="match status" value="1"/>
</dbReference>
<evidence type="ECO:0000313" key="1">
    <source>
        <dbReference type="EMBL" id="MDA5399008.1"/>
    </source>
</evidence>
<sequence>MAEPIKNLFNADLIMTMGKHLAKRHAGFNAERFADQAVNGLEELEFKQRSAHILAALEDCLPDDFRQACTILTSALHPQDDVDLSELGMDDQGIRGWAIMPMCDYVASAGLHDFDYSMDVLREMTKRMSAEFAVRPFLASEPERALGHIRNWSEDSNYHVRRLASEGIRPRLPWGMRLNAFVKDPSPLLPILETLKDDPSDYVRRSVANNLNDISKDHPDLVAATARSWLKDRPSANRKRLVRHACRSLIKAGHRPTLKALGYRPPALSLERFTLDRDIVQFGDAIGFSADIRATAKKPQDVIIDYVVHHQKANGTTSPKVFKWKSVRFTPQETVRLERSHAFRPITTRAYYGGTHAIEIQANGQSLGRREFTLKM</sequence>
<dbReference type="InterPro" id="IPR014825">
    <property type="entry name" value="DNA_alkylation"/>
</dbReference>
<evidence type="ECO:0000313" key="2">
    <source>
        <dbReference type="Proteomes" id="UP001151234"/>
    </source>
</evidence>
<dbReference type="Proteomes" id="UP001151234">
    <property type="component" value="Unassembled WGS sequence"/>
</dbReference>
<name>A0A9X3ZHR8_9HYPH</name>
<dbReference type="AlphaFoldDB" id="A0A9X3ZHR8"/>
<organism evidence="1 2">
    <name type="scientific">Hoeflea prorocentri</name>
    <dbReference type="NCBI Taxonomy" id="1922333"/>
    <lineage>
        <taxon>Bacteria</taxon>
        <taxon>Pseudomonadati</taxon>
        <taxon>Pseudomonadota</taxon>
        <taxon>Alphaproteobacteria</taxon>
        <taxon>Hyphomicrobiales</taxon>
        <taxon>Rhizobiaceae</taxon>
        <taxon>Hoeflea</taxon>
    </lineage>
</organism>
<comment type="caution">
    <text evidence="1">The sequence shown here is derived from an EMBL/GenBank/DDBJ whole genome shotgun (WGS) entry which is preliminary data.</text>
</comment>
<dbReference type="InterPro" id="IPR021133">
    <property type="entry name" value="HEAT_type_2"/>
</dbReference>
<dbReference type="Pfam" id="PF08713">
    <property type="entry name" value="DNA_alkylation"/>
    <property type="match status" value="1"/>
</dbReference>
<reference evidence="1" key="1">
    <citation type="submission" date="2022-11" db="EMBL/GenBank/DDBJ databases">
        <title>Draft genome sequence of Hoeflea poritis E7-10 and Hoeflea prorocentri PM5-8, separated from scleractinian coral Porites lutea and marine dinoflagellate.</title>
        <authorList>
            <person name="Zhang G."/>
            <person name="Wei Q."/>
            <person name="Cai L."/>
        </authorList>
    </citation>
    <scope>NUCLEOTIDE SEQUENCE</scope>
    <source>
        <strain evidence="1">PM5-8</strain>
    </source>
</reference>
<gene>
    <name evidence="1" type="ORF">OQ273_10530</name>
</gene>
<dbReference type="EMBL" id="JAPJZI010000001">
    <property type="protein sequence ID" value="MDA5399008.1"/>
    <property type="molecule type" value="Genomic_DNA"/>
</dbReference>
<dbReference type="SUPFAM" id="SSF48371">
    <property type="entry name" value="ARM repeat"/>
    <property type="match status" value="1"/>
</dbReference>
<keyword evidence="2" id="KW-1185">Reference proteome</keyword>
<dbReference type="RefSeq" id="WP_267990457.1">
    <property type="nucleotide sequence ID" value="NZ_JAPJZI010000001.1"/>
</dbReference>
<protein>
    <submittedName>
        <fullName evidence="1">DNA alkylation repair protein</fullName>
    </submittedName>
</protein>
<accession>A0A9X3ZHR8</accession>
<dbReference type="InterPro" id="IPR016024">
    <property type="entry name" value="ARM-type_fold"/>
</dbReference>